<dbReference type="Pfam" id="PF20087">
    <property type="entry name" value="DUF6479"/>
    <property type="match status" value="1"/>
</dbReference>
<name>A0ABW7BR76_9ACTN</name>
<keyword evidence="2" id="KW-0472">Membrane</keyword>
<feature type="compositionally biased region" description="Basic and acidic residues" evidence="1">
    <location>
        <begin position="63"/>
        <end position="84"/>
    </location>
</feature>
<dbReference type="EMBL" id="JBICZW010000007">
    <property type="protein sequence ID" value="MFG3189906.1"/>
    <property type="molecule type" value="Genomic_DNA"/>
</dbReference>
<keyword evidence="2" id="KW-1133">Transmembrane helix</keyword>
<dbReference type="Proteomes" id="UP001604282">
    <property type="component" value="Unassembled WGS sequence"/>
</dbReference>
<dbReference type="InterPro" id="IPR045513">
    <property type="entry name" value="DUF6479"/>
</dbReference>
<reference evidence="3 4" key="1">
    <citation type="submission" date="2024-10" db="EMBL/GenBank/DDBJ databases">
        <title>The Natural Products Discovery Center: Release of the First 8490 Sequenced Strains for Exploring Actinobacteria Biosynthetic Diversity.</title>
        <authorList>
            <person name="Kalkreuter E."/>
            <person name="Kautsar S.A."/>
            <person name="Yang D."/>
            <person name="Bader C.D."/>
            <person name="Teijaro C.N."/>
            <person name="Fluegel L."/>
            <person name="Davis C.M."/>
            <person name="Simpson J.R."/>
            <person name="Lauterbach L."/>
            <person name="Steele A.D."/>
            <person name="Gui C."/>
            <person name="Meng S."/>
            <person name="Li G."/>
            <person name="Viehrig K."/>
            <person name="Ye F."/>
            <person name="Su P."/>
            <person name="Kiefer A.F."/>
            <person name="Nichols A."/>
            <person name="Cepeda A.J."/>
            <person name="Yan W."/>
            <person name="Fan B."/>
            <person name="Jiang Y."/>
            <person name="Adhikari A."/>
            <person name="Zheng C.-J."/>
            <person name="Schuster L."/>
            <person name="Cowan T.M."/>
            <person name="Smanski M.J."/>
            <person name="Chevrette M.G."/>
            <person name="De Carvalho L.P.S."/>
            <person name="Shen B."/>
        </authorList>
    </citation>
    <scope>NUCLEOTIDE SEQUENCE [LARGE SCALE GENOMIC DNA]</scope>
    <source>
        <strain evidence="3 4">NPDC048229</strain>
    </source>
</reference>
<keyword evidence="2" id="KW-0812">Transmembrane</keyword>
<proteinExistence type="predicted"/>
<comment type="caution">
    <text evidence="3">The sequence shown here is derived from an EMBL/GenBank/DDBJ whole genome shotgun (WGS) entry which is preliminary data.</text>
</comment>
<evidence type="ECO:0000256" key="2">
    <source>
        <dbReference type="SAM" id="Phobius"/>
    </source>
</evidence>
<sequence length="84" mass="8668">MTATSPHASAAEVLASAGSNALGFGLAIGVVVVALLLGAFWWGSRRAARRRGPVGDPAGTRPEAPRDDSWSTPDERREDGGPRG</sequence>
<gene>
    <name evidence="3" type="ORF">ACGFYS_13285</name>
</gene>
<evidence type="ECO:0000313" key="4">
    <source>
        <dbReference type="Proteomes" id="UP001604282"/>
    </source>
</evidence>
<evidence type="ECO:0000256" key="1">
    <source>
        <dbReference type="SAM" id="MobiDB-lite"/>
    </source>
</evidence>
<feature type="transmembrane region" description="Helical" evidence="2">
    <location>
        <begin position="21"/>
        <end position="42"/>
    </location>
</feature>
<feature type="region of interest" description="Disordered" evidence="1">
    <location>
        <begin position="48"/>
        <end position="84"/>
    </location>
</feature>
<evidence type="ECO:0000313" key="3">
    <source>
        <dbReference type="EMBL" id="MFG3189906.1"/>
    </source>
</evidence>
<organism evidence="3 4">
    <name type="scientific">Streptomyces omiyaensis</name>
    <dbReference type="NCBI Taxonomy" id="68247"/>
    <lineage>
        <taxon>Bacteria</taxon>
        <taxon>Bacillati</taxon>
        <taxon>Actinomycetota</taxon>
        <taxon>Actinomycetes</taxon>
        <taxon>Kitasatosporales</taxon>
        <taxon>Streptomycetaceae</taxon>
        <taxon>Streptomyces</taxon>
    </lineage>
</organism>
<accession>A0ABW7BR76</accession>
<dbReference type="RefSeq" id="WP_189848309.1">
    <property type="nucleotide sequence ID" value="NZ_BMVV01000004.1"/>
</dbReference>
<protein>
    <submittedName>
        <fullName evidence="3">DUF6479 family protein</fullName>
    </submittedName>
</protein>
<keyword evidence="4" id="KW-1185">Reference proteome</keyword>